<dbReference type="Pfam" id="PF00098">
    <property type="entry name" value="zf-CCHC"/>
    <property type="match status" value="1"/>
</dbReference>
<sequence length="259" mass="28895">MAETWAMVIRRKAKRDLKKQTVPRSTGKNSRALMGQKALTEVKKKRPPRNAVVQIATEGDTTYADTLKMAKERISLEELGISELRPRRAKTGTFLLEIPGPDSAVKADALAMKLQETFTENGEIKISRPIKTAEIRIDNLDDSISSMDVLQTIVIATGCNHADIKLGFINVINRDHPWVKCPVVAANKLIDNKKIRIGWTTAKITSLPDRGLQCFKCLQFGHVRAECRSTADRSTTCYRCGEEGHQARECTKVTKCLVC</sequence>
<dbReference type="SUPFAM" id="SSF57756">
    <property type="entry name" value="Retrovirus zinc finger-like domains"/>
    <property type="match status" value="1"/>
</dbReference>
<keyword evidence="1" id="KW-0863">Zinc-finger</keyword>
<dbReference type="EMBL" id="KQ980790">
    <property type="protein sequence ID" value="KYN13155.1"/>
    <property type="molecule type" value="Genomic_DNA"/>
</dbReference>
<keyword evidence="4" id="KW-1185">Reference proteome</keyword>
<name>A0A151IXX5_9HYME</name>
<feature type="domain" description="CCHC-type" evidence="2">
    <location>
        <begin position="237"/>
        <end position="252"/>
    </location>
</feature>
<dbReference type="STRING" id="471704.A0A151IXX5"/>
<dbReference type="PROSITE" id="PS50158">
    <property type="entry name" value="ZF_CCHC"/>
    <property type="match status" value="2"/>
</dbReference>
<dbReference type="GO" id="GO:0008270">
    <property type="term" value="F:zinc ion binding"/>
    <property type="evidence" value="ECO:0007669"/>
    <property type="project" value="UniProtKB-KW"/>
</dbReference>
<accession>A0A151IXX5</accession>
<dbReference type="Gene3D" id="4.10.60.10">
    <property type="entry name" value="Zinc finger, CCHC-type"/>
    <property type="match status" value="1"/>
</dbReference>
<evidence type="ECO:0000313" key="4">
    <source>
        <dbReference type="Proteomes" id="UP000078492"/>
    </source>
</evidence>
<keyword evidence="1" id="KW-0862">Zinc</keyword>
<evidence type="ECO:0000259" key="2">
    <source>
        <dbReference type="PROSITE" id="PS50158"/>
    </source>
</evidence>
<dbReference type="GO" id="GO:0003676">
    <property type="term" value="F:nucleic acid binding"/>
    <property type="evidence" value="ECO:0007669"/>
    <property type="project" value="InterPro"/>
</dbReference>
<evidence type="ECO:0000256" key="1">
    <source>
        <dbReference type="PROSITE-ProRule" id="PRU00047"/>
    </source>
</evidence>
<gene>
    <name evidence="3" type="ORF">ALC57_14663</name>
</gene>
<dbReference type="InterPro" id="IPR001878">
    <property type="entry name" value="Znf_CCHC"/>
</dbReference>
<keyword evidence="1" id="KW-0479">Metal-binding</keyword>
<organism evidence="3 4">
    <name type="scientific">Trachymyrmex cornetzi</name>
    <dbReference type="NCBI Taxonomy" id="471704"/>
    <lineage>
        <taxon>Eukaryota</taxon>
        <taxon>Metazoa</taxon>
        <taxon>Ecdysozoa</taxon>
        <taxon>Arthropoda</taxon>
        <taxon>Hexapoda</taxon>
        <taxon>Insecta</taxon>
        <taxon>Pterygota</taxon>
        <taxon>Neoptera</taxon>
        <taxon>Endopterygota</taxon>
        <taxon>Hymenoptera</taxon>
        <taxon>Apocrita</taxon>
        <taxon>Aculeata</taxon>
        <taxon>Formicoidea</taxon>
        <taxon>Formicidae</taxon>
        <taxon>Myrmicinae</taxon>
        <taxon>Trachymyrmex</taxon>
    </lineage>
</organism>
<proteinExistence type="predicted"/>
<reference evidence="3 4" key="1">
    <citation type="submission" date="2015-09" db="EMBL/GenBank/DDBJ databases">
        <title>Trachymyrmex cornetzi WGS genome.</title>
        <authorList>
            <person name="Nygaard S."/>
            <person name="Hu H."/>
            <person name="Boomsma J."/>
            <person name="Zhang G."/>
        </authorList>
    </citation>
    <scope>NUCLEOTIDE SEQUENCE [LARGE SCALE GENOMIC DNA]</scope>
    <source>
        <strain evidence="3">Tcor2-1</strain>
        <tissue evidence="3">Whole body</tissue>
    </source>
</reference>
<dbReference type="AlphaFoldDB" id="A0A151IXX5"/>
<dbReference type="Proteomes" id="UP000078492">
    <property type="component" value="Unassembled WGS sequence"/>
</dbReference>
<feature type="domain" description="CCHC-type" evidence="2">
    <location>
        <begin position="214"/>
        <end position="229"/>
    </location>
</feature>
<protein>
    <submittedName>
        <fullName evidence="3">Gag-Pol polyprotein</fullName>
    </submittedName>
</protein>
<evidence type="ECO:0000313" key="3">
    <source>
        <dbReference type="EMBL" id="KYN13155.1"/>
    </source>
</evidence>
<dbReference type="SMART" id="SM00343">
    <property type="entry name" value="ZnF_C2HC"/>
    <property type="match status" value="2"/>
</dbReference>
<dbReference type="InterPro" id="IPR036875">
    <property type="entry name" value="Znf_CCHC_sf"/>
</dbReference>